<feature type="binding site" evidence="5">
    <location>
        <position position="213"/>
    </location>
    <ligand>
        <name>Fe cation</name>
        <dbReference type="ChEBI" id="CHEBI:24875"/>
        <note>catalytic</note>
    </ligand>
</feature>
<protein>
    <recommendedName>
        <fullName evidence="6">Dioxygenase</fullName>
        <ecNumber evidence="6">1.13.11.-</ecNumber>
    </recommendedName>
</protein>
<dbReference type="Pfam" id="PF03055">
    <property type="entry name" value="RPE65"/>
    <property type="match status" value="1"/>
</dbReference>
<evidence type="ECO:0000313" key="9">
    <source>
        <dbReference type="Proteomes" id="UP001165041"/>
    </source>
</evidence>
<organism evidence="8 9">
    <name type="scientific">Kitasatospora phosalacinea</name>
    <dbReference type="NCBI Taxonomy" id="2065"/>
    <lineage>
        <taxon>Bacteria</taxon>
        <taxon>Bacillati</taxon>
        <taxon>Actinomycetota</taxon>
        <taxon>Actinomycetes</taxon>
        <taxon>Kitasatosporales</taxon>
        <taxon>Streptomycetaceae</taxon>
        <taxon>Kitasatospora</taxon>
    </lineage>
</organism>
<evidence type="ECO:0000256" key="3">
    <source>
        <dbReference type="ARBA" id="ARBA00023002"/>
    </source>
</evidence>
<sequence>MPSATGHTTKSHPHSTTHLLGPGYRPVADETAHADLAVRGTLPPELDGTFLRIGPNARGEHDPAVQHAFAGAGMVHGLRLGGGRAHWYRNRWLRDGTVSRELGELPTPGPRRGLDGHVNANLVHHAGRTLAVTDGGTLPLVLDPGLRTLARTDFDGTLPGGFGAHPLTDPVTGELHAVAVDPAGDGALLLTVDVEGKVREALPVPVKGRPWMHAFALTERHAVLFDLPVAHDPAEARAGSPVPYSWRPDRDARIGIVPRGRPGSAALWLDVPPCFVFHPVNAFEDADGRITVDVIRHERAFDRDRLRPSESAPALWRWTLDPREGAVVEHRLDGRVQEFPRIDERRTGLPYRYAFTVELVPGDGAALCGPALLRHDLTTGRTDRHAFADGRQGGEAVFVPRHALAPEGDGWLLTLVYDPAADRSELAVVDTADFTGPPVATVPLPVRVPHGFHAQWVPSRW</sequence>
<dbReference type="GO" id="GO:0010436">
    <property type="term" value="F:carotenoid dioxygenase activity"/>
    <property type="evidence" value="ECO:0007669"/>
    <property type="project" value="TreeGrafter"/>
</dbReference>
<accession>A0A9W6Q293</accession>
<evidence type="ECO:0000256" key="1">
    <source>
        <dbReference type="ARBA" id="ARBA00006787"/>
    </source>
</evidence>
<dbReference type="GO" id="GO:0016121">
    <property type="term" value="P:carotene catabolic process"/>
    <property type="evidence" value="ECO:0007669"/>
    <property type="project" value="TreeGrafter"/>
</dbReference>
<dbReference type="EC" id="1.13.11.-" evidence="6"/>
<comment type="similarity">
    <text evidence="1 6">Belongs to the carotenoid oxygenase family.</text>
</comment>
<dbReference type="RefSeq" id="WP_285733298.1">
    <property type="nucleotide sequence ID" value="NZ_BSSA01000001.1"/>
</dbReference>
<dbReference type="PANTHER" id="PTHR10543:SF89">
    <property type="entry name" value="CAROTENOID 9,10(9',10')-CLEAVAGE DIOXYGENASE 1"/>
    <property type="match status" value="1"/>
</dbReference>
<comment type="caution">
    <text evidence="8">The sequence shown here is derived from an EMBL/GenBank/DDBJ whole genome shotgun (WGS) entry which is preliminary data.</text>
</comment>
<evidence type="ECO:0000256" key="4">
    <source>
        <dbReference type="ARBA" id="ARBA00023004"/>
    </source>
</evidence>
<evidence type="ECO:0000256" key="6">
    <source>
        <dbReference type="RuleBase" id="RU364048"/>
    </source>
</evidence>
<keyword evidence="4 5" id="KW-0408">Iron</keyword>
<dbReference type="EMBL" id="BSSA01000001">
    <property type="protein sequence ID" value="GLW68377.1"/>
    <property type="molecule type" value="Genomic_DNA"/>
</dbReference>
<keyword evidence="6 8" id="KW-0223">Dioxygenase</keyword>
<evidence type="ECO:0000256" key="2">
    <source>
        <dbReference type="ARBA" id="ARBA00022723"/>
    </source>
</evidence>
<feature type="binding site" evidence="5">
    <location>
        <position position="453"/>
    </location>
    <ligand>
        <name>Fe cation</name>
        <dbReference type="ChEBI" id="CHEBI:24875"/>
        <note>catalytic</note>
    </ligand>
</feature>
<dbReference type="GO" id="GO:0046872">
    <property type="term" value="F:metal ion binding"/>
    <property type="evidence" value="ECO:0007669"/>
    <property type="project" value="UniProtKB-KW"/>
</dbReference>
<keyword evidence="3 6" id="KW-0560">Oxidoreductase</keyword>
<keyword evidence="2 5" id="KW-0479">Metal-binding</keyword>
<dbReference type="PANTHER" id="PTHR10543">
    <property type="entry name" value="BETA-CAROTENE DIOXYGENASE"/>
    <property type="match status" value="1"/>
</dbReference>
<dbReference type="InterPro" id="IPR004294">
    <property type="entry name" value="Carotenoid_Oase"/>
</dbReference>
<feature type="region of interest" description="Disordered" evidence="7">
    <location>
        <begin position="1"/>
        <end position="26"/>
    </location>
</feature>
<evidence type="ECO:0000256" key="7">
    <source>
        <dbReference type="SAM" id="MobiDB-lite"/>
    </source>
</evidence>
<feature type="binding site" evidence="5">
    <location>
        <position position="165"/>
    </location>
    <ligand>
        <name>Fe cation</name>
        <dbReference type="ChEBI" id="CHEBI:24875"/>
        <note>catalytic</note>
    </ligand>
</feature>
<reference evidence="8" key="1">
    <citation type="submission" date="2023-02" db="EMBL/GenBank/DDBJ databases">
        <title>Kitasatospora phosalacinea NBRC 14627.</title>
        <authorList>
            <person name="Ichikawa N."/>
            <person name="Sato H."/>
            <person name="Tonouchi N."/>
        </authorList>
    </citation>
    <scope>NUCLEOTIDE SEQUENCE</scope>
    <source>
        <strain evidence="8">NBRC 14627</strain>
    </source>
</reference>
<feature type="binding site" evidence="5">
    <location>
        <position position="278"/>
    </location>
    <ligand>
        <name>Fe cation</name>
        <dbReference type="ChEBI" id="CHEBI:24875"/>
        <note>catalytic</note>
    </ligand>
</feature>
<gene>
    <name evidence="8" type="ORF">Kpho02_06760</name>
</gene>
<dbReference type="Proteomes" id="UP001165041">
    <property type="component" value="Unassembled WGS sequence"/>
</dbReference>
<dbReference type="AlphaFoldDB" id="A0A9W6Q293"/>
<evidence type="ECO:0000256" key="5">
    <source>
        <dbReference type="PIRSR" id="PIRSR604294-1"/>
    </source>
</evidence>
<name>A0A9W6Q293_9ACTN</name>
<evidence type="ECO:0000313" key="8">
    <source>
        <dbReference type="EMBL" id="GLW68377.1"/>
    </source>
</evidence>
<comment type="cofactor">
    <cofactor evidence="5 6">
        <name>Fe(2+)</name>
        <dbReference type="ChEBI" id="CHEBI:29033"/>
    </cofactor>
    <text evidence="5 6">Binds 1 Fe(2+) ion per subunit.</text>
</comment>
<proteinExistence type="inferred from homology"/>